<evidence type="ECO:0000256" key="5">
    <source>
        <dbReference type="HAMAP-Rule" id="MF_00213"/>
    </source>
</evidence>
<evidence type="ECO:0000256" key="3">
    <source>
        <dbReference type="ARBA" id="ARBA00022723"/>
    </source>
</evidence>
<evidence type="ECO:0000256" key="2">
    <source>
        <dbReference type="ARBA" id="ARBA00022596"/>
    </source>
</evidence>
<dbReference type="PANTHER" id="PTHR34535">
    <property type="entry name" value="HYDROGENASE MATURATION FACTOR HYPA"/>
    <property type="match status" value="1"/>
</dbReference>
<dbReference type="GO" id="GO:0051604">
    <property type="term" value="P:protein maturation"/>
    <property type="evidence" value="ECO:0007669"/>
    <property type="project" value="InterPro"/>
</dbReference>
<dbReference type="EMBL" id="UPXX01000027">
    <property type="protein sequence ID" value="VBB43866.1"/>
    <property type="molecule type" value="Genomic_DNA"/>
</dbReference>
<keyword evidence="2 5" id="KW-0533">Nickel</keyword>
<organism evidence="6">
    <name type="scientific">Uncultured Desulfatiglans sp</name>
    <dbReference type="NCBI Taxonomy" id="1748965"/>
    <lineage>
        <taxon>Bacteria</taxon>
        <taxon>Pseudomonadati</taxon>
        <taxon>Thermodesulfobacteriota</taxon>
        <taxon>Desulfobacteria</taxon>
        <taxon>Desulfatiglandales</taxon>
        <taxon>Desulfatiglandaceae</taxon>
        <taxon>Desulfatiglans</taxon>
        <taxon>environmental samples</taxon>
    </lineage>
</organism>
<comment type="similarity">
    <text evidence="1 5">Belongs to the HypA/HybF family.</text>
</comment>
<gene>
    <name evidence="5 6" type="primary">hypA</name>
    <name evidence="6" type="ORF">TRIP_B330056</name>
</gene>
<keyword evidence="3 5" id="KW-0479">Metal-binding</keyword>
<name>A0A653A707_UNCDX</name>
<feature type="binding site" evidence="5">
    <location>
        <position position="92"/>
    </location>
    <ligand>
        <name>Zn(2+)</name>
        <dbReference type="ChEBI" id="CHEBI:29105"/>
    </ligand>
</feature>
<accession>A0A653A707</accession>
<dbReference type="PIRSF" id="PIRSF004761">
    <property type="entry name" value="Hydrgn_mat_HypA"/>
    <property type="match status" value="1"/>
</dbReference>
<dbReference type="InterPro" id="IPR000688">
    <property type="entry name" value="HypA/HybF"/>
</dbReference>
<dbReference type="InterPro" id="IPR020538">
    <property type="entry name" value="Hydgase_Ni_incorp_HypA/HybF_CS"/>
</dbReference>
<feature type="binding site" evidence="5">
    <location>
        <position position="76"/>
    </location>
    <ligand>
        <name>Zn(2+)</name>
        <dbReference type="ChEBI" id="CHEBI:29105"/>
    </ligand>
</feature>
<evidence type="ECO:0000256" key="1">
    <source>
        <dbReference type="ARBA" id="ARBA00010748"/>
    </source>
</evidence>
<keyword evidence="4 5" id="KW-0862">Zinc</keyword>
<comment type="function">
    <text evidence="5">Involved in the maturation of [NiFe] hydrogenases. Required for nickel insertion into the metal center of the hydrogenase.</text>
</comment>
<dbReference type="Gene3D" id="3.30.2320.80">
    <property type="match status" value="1"/>
</dbReference>
<feature type="binding site" evidence="5">
    <location>
        <position position="73"/>
    </location>
    <ligand>
        <name>Zn(2+)</name>
        <dbReference type="ChEBI" id="CHEBI:29105"/>
    </ligand>
</feature>
<proteinExistence type="inferred from homology"/>
<feature type="binding site" evidence="5">
    <location>
        <position position="2"/>
    </location>
    <ligand>
        <name>Ni(2+)</name>
        <dbReference type="ChEBI" id="CHEBI:49786"/>
    </ligand>
</feature>
<evidence type="ECO:0000313" key="6">
    <source>
        <dbReference type="EMBL" id="VBB43866.1"/>
    </source>
</evidence>
<dbReference type="PANTHER" id="PTHR34535:SF3">
    <property type="entry name" value="HYDROGENASE MATURATION FACTOR HYPA"/>
    <property type="match status" value="1"/>
</dbReference>
<dbReference type="HAMAP" id="MF_00213">
    <property type="entry name" value="HypA_HybF"/>
    <property type="match status" value="1"/>
</dbReference>
<dbReference type="PROSITE" id="PS01249">
    <property type="entry name" value="HYPA"/>
    <property type="match status" value="1"/>
</dbReference>
<feature type="binding site" evidence="5">
    <location>
        <position position="89"/>
    </location>
    <ligand>
        <name>Zn(2+)</name>
        <dbReference type="ChEBI" id="CHEBI:29105"/>
    </ligand>
</feature>
<dbReference type="GO" id="GO:0008270">
    <property type="term" value="F:zinc ion binding"/>
    <property type="evidence" value="ECO:0007669"/>
    <property type="project" value="UniProtKB-UniRule"/>
</dbReference>
<dbReference type="AlphaFoldDB" id="A0A653A707"/>
<dbReference type="NCBIfam" id="TIGR00100">
    <property type="entry name" value="hypA"/>
    <property type="match status" value="1"/>
</dbReference>
<sequence>MHEMSIAQGLIDILHEEMSKYRAERLRRVKVRIGELSGVVPEALSFCFNVIVEGTELDGARLELERVPLEGRCRACGACFRIRNYAFQCPECGDASIEIVSGRELSIVEMEVDEEGGNE</sequence>
<evidence type="ECO:0000256" key="4">
    <source>
        <dbReference type="ARBA" id="ARBA00022833"/>
    </source>
</evidence>
<dbReference type="GO" id="GO:0016151">
    <property type="term" value="F:nickel cation binding"/>
    <property type="evidence" value="ECO:0007669"/>
    <property type="project" value="UniProtKB-UniRule"/>
</dbReference>
<dbReference type="Pfam" id="PF01155">
    <property type="entry name" value="HypA"/>
    <property type="match status" value="1"/>
</dbReference>
<reference evidence="6" key="1">
    <citation type="submission" date="2018-07" db="EMBL/GenBank/DDBJ databases">
        <authorList>
            <consortium name="Genoscope - CEA"/>
            <person name="William W."/>
        </authorList>
    </citation>
    <scope>NUCLEOTIDE SEQUENCE</scope>
    <source>
        <strain evidence="6">IK1</strain>
    </source>
</reference>
<protein>
    <recommendedName>
        <fullName evidence="5">Hydrogenase maturation factor HypA</fullName>
    </recommendedName>
</protein>